<name>A0A1H0LI20_9BACT</name>
<sequence length="55" mass="6064">MDGVGIDLDRNNFKLRSVCSSLRVQETFSISTKQSKISVPTKSWLKPGALLQVAI</sequence>
<evidence type="ECO:0000313" key="1">
    <source>
        <dbReference type="EMBL" id="SDO67804.1"/>
    </source>
</evidence>
<dbReference type="STRING" id="91360.SAMN05660330_00809"/>
<accession>A0A1H0LI20</accession>
<protein>
    <submittedName>
        <fullName evidence="1">Uncharacterized protein</fullName>
    </submittedName>
</protein>
<gene>
    <name evidence="1" type="ORF">SAMN05660330_00809</name>
</gene>
<organism evidence="1 2">
    <name type="scientific">Desulforhopalus singaporensis</name>
    <dbReference type="NCBI Taxonomy" id="91360"/>
    <lineage>
        <taxon>Bacteria</taxon>
        <taxon>Pseudomonadati</taxon>
        <taxon>Thermodesulfobacteriota</taxon>
        <taxon>Desulfobulbia</taxon>
        <taxon>Desulfobulbales</taxon>
        <taxon>Desulfocapsaceae</taxon>
        <taxon>Desulforhopalus</taxon>
    </lineage>
</organism>
<proteinExistence type="predicted"/>
<dbReference type="AlphaFoldDB" id="A0A1H0LI20"/>
<reference evidence="1 2" key="1">
    <citation type="submission" date="2016-10" db="EMBL/GenBank/DDBJ databases">
        <authorList>
            <person name="de Groot N.N."/>
        </authorList>
    </citation>
    <scope>NUCLEOTIDE SEQUENCE [LARGE SCALE GENOMIC DNA]</scope>
    <source>
        <strain evidence="1 2">DSM 12130</strain>
    </source>
</reference>
<keyword evidence="2" id="KW-1185">Reference proteome</keyword>
<dbReference type="EMBL" id="FNJI01000004">
    <property type="protein sequence ID" value="SDO67804.1"/>
    <property type="molecule type" value="Genomic_DNA"/>
</dbReference>
<evidence type="ECO:0000313" key="2">
    <source>
        <dbReference type="Proteomes" id="UP000199073"/>
    </source>
</evidence>
<dbReference type="Proteomes" id="UP000199073">
    <property type="component" value="Unassembled WGS sequence"/>
</dbReference>